<dbReference type="Proteomes" id="UP000265916">
    <property type="component" value="Unassembled WGS sequence"/>
</dbReference>
<gene>
    <name evidence="7" type="ORF">CKF58_05805</name>
</gene>
<keyword evidence="8" id="KW-1185">Reference proteome</keyword>
<dbReference type="InterPro" id="IPR018219">
    <property type="entry name" value="Tpx_CS"/>
</dbReference>
<dbReference type="PROSITE" id="PS51352">
    <property type="entry name" value="THIOREDOXIN_2"/>
    <property type="match status" value="1"/>
</dbReference>
<dbReference type="PROSITE" id="PS01265">
    <property type="entry name" value="TPX"/>
    <property type="match status" value="1"/>
</dbReference>
<evidence type="ECO:0000256" key="2">
    <source>
        <dbReference type="ARBA" id="ARBA00022862"/>
    </source>
</evidence>
<dbReference type="Gene3D" id="3.40.30.10">
    <property type="entry name" value="Glutaredoxin"/>
    <property type="match status" value="1"/>
</dbReference>
<name>A0A3A1YKB6_9GAMM</name>
<accession>A0A3A1YKB6</accession>
<dbReference type="SUPFAM" id="SSF52833">
    <property type="entry name" value="Thioredoxin-like"/>
    <property type="match status" value="1"/>
</dbReference>
<comment type="caution">
    <text evidence="7">The sequence shown here is derived from an EMBL/GenBank/DDBJ whole genome shotgun (WGS) entry which is preliminary data.</text>
</comment>
<dbReference type="NCBIfam" id="NF001808">
    <property type="entry name" value="PRK00522.1"/>
    <property type="match status" value="1"/>
</dbReference>
<dbReference type="InterPro" id="IPR013740">
    <property type="entry name" value="Redoxin"/>
</dbReference>
<dbReference type="PANTHER" id="PTHR43110">
    <property type="entry name" value="THIOL PEROXIDASE"/>
    <property type="match status" value="1"/>
</dbReference>
<dbReference type="EMBL" id="NRJG01000105">
    <property type="protein sequence ID" value="RIY36477.1"/>
    <property type="molecule type" value="Genomic_DNA"/>
</dbReference>
<feature type="domain" description="Thioredoxin" evidence="6">
    <location>
        <begin position="19"/>
        <end position="170"/>
    </location>
</feature>
<evidence type="ECO:0000256" key="5">
    <source>
        <dbReference type="ARBA" id="ARBA00023284"/>
    </source>
</evidence>
<evidence type="ECO:0000256" key="1">
    <source>
        <dbReference type="ARBA" id="ARBA00022559"/>
    </source>
</evidence>
<dbReference type="Pfam" id="PF08534">
    <property type="entry name" value="Redoxin"/>
    <property type="match status" value="1"/>
</dbReference>
<evidence type="ECO:0000313" key="7">
    <source>
        <dbReference type="EMBL" id="RIY36477.1"/>
    </source>
</evidence>
<keyword evidence="4" id="KW-1015">Disulfide bond</keyword>
<dbReference type="InterPro" id="IPR002065">
    <property type="entry name" value="TPX"/>
</dbReference>
<dbReference type="InterPro" id="IPR036249">
    <property type="entry name" value="Thioredoxin-like_sf"/>
</dbReference>
<proteinExistence type="predicted"/>
<keyword evidence="5" id="KW-0676">Redox-active center</keyword>
<evidence type="ECO:0000313" key="8">
    <source>
        <dbReference type="Proteomes" id="UP000265916"/>
    </source>
</evidence>
<dbReference type="CDD" id="cd03014">
    <property type="entry name" value="PRX_Atyp2cys"/>
    <property type="match status" value="1"/>
</dbReference>
<reference evidence="7 8" key="1">
    <citation type="submission" date="2017-08" db="EMBL/GenBank/DDBJ databases">
        <title>Reclassification of Bisgaard taxon 37 and 44.</title>
        <authorList>
            <person name="Christensen H."/>
        </authorList>
    </citation>
    <scope>NUCLEOTIDE SEQUENCE [LARGE SCALE GENOMIC DNA]</scope>
    <source>
        <strain evidence="7 8">111</strain>
    </source>
</reference>
<dbReference type="AlphaFoldDB" id="A0A3A1YKB6"/>
<protein>
    <submittedName>
        <fullName evidence="7">Lipid hydroperoxide peroxidase</fullName>
    </submittedName>
</protein>
<dbReference type="OrthoDB" id="9781543at2"/>
<sequence>MTSVTFQGTPVKLSGERLVKVGDNLADLTVTKADLTDTQLASYKGNVIVLNIFPSIDTGVCAMSVRTFNAVLDKLENTKVLCVSADLPFAQSRFCGAENLQNVETVSLFRHPETGSSLGFTLAEGPLAGLTARGVVVLDKNLTVRYVELSPEIAQAVDFDKAVEVAKSLV</sequence>
<dbReference type="RefSeq" id="WP_119531898.1">
    <property type="nucleotide sequence ID" value="NZ_JBHSSP010000020.1"/>
</dbReference>
<keyword evidence="3" id="KW-0560">Oxidoreductase</keyword>
<keyword evidence="2" id="KW-0049">Antioxidant</keyword>
<organism evidence="7 8">
    <name type="scientific">Psittacicella hinzii</name>
    <dbReference type="NCBI Taxonomy" id="2028575"/>
    <lineage>
        <taxon>Bacteria</taxon>
        <taxon>Pseudomonadati</taxon>
        <taxon>Pseudomonadota</taxon>
        <taxon>Gammaproteobacteria</taxon>
        <taxon>Pasteurellales</taxon>
        <taxon>Psittacicellaceae</taxon>
        <taxon>Psittacicella</taxon>
    </lineage>
</organism>
<evidence type="ECO:0000259" key="6">
    <source>
        <dbReference type="PROSITE" id="PS51352"/>
    </source>
</evidence>
<evidence type="ECO:0000256" key="4">
    <source>
        <dbReference type="ARBA" id="ARBA00023157"/>
    </source>
</evidence>
<dbReference type="InterPro" id="IPR013766">
    <property type="entry name" value="Thioredoxin_domain"/>
</dbReference>
<evidence type="ECO:0000256" key="3">
    <source>
        <dbReference type="ARBA" id="ARBA00023002"/>
    </source>
</evidence>
<keyword evidence="1 7" id="KW-0575">Peroxidase</keyword>
<dbReference type="GO" id="GO:0008379">
    <property type="term" value="F:thioredoxin peroxidase activity"/>
    <property type="evidence" value="ECO:0007669"/>
    <property type="project" value="InterPro"/>
</dbReference>
<dbReference type="InterPro" id="IPR050455">
    <property type="entry name" value="Tpx_Peroxidase_subfamily"/>
</dbReference>
<dbReference type="PANTHER" id="PTHR43110:SF1">
    <property type="entry name" value="THIOL PEROXIDASE"/>
    <property type="match status" value="1"/>
</dbReference>